<evidence type="ECO:0000259" key="1">
    <source>
        <dbReference type="Pfam" id="PF03364"/>
    </source>
</evidence>
<gene>
    <name evidence="2" type="ORF">METZ01_LOCUS3921</name>
</gene>
<proteinExistence type="predicted"/>
<dbReference type="InterPro" id="IPR005031">
    <property type="entry name" value="COQ10_START"/>
</dbReference>
<dbReference type="EMBL" id="UINC01000204">
    <property type="protein sequence ID" value="SUZ51067.1"/>
    <property type="molecule type" value="Genomic_DNA"/>
</dbReference>
<protein>
    <recommendedName>
        <fullName evidence="1">Coenzyme Q-binding protein COQ10 START domain-containing protein</fullName>
    </recommendedName>
</protein>
<dbReference type="SUPFAM" id="SSF55961">
    <property type="entry name" value="Bet v1-like"/>
    <property type="match status" value="1"/>
</dbReference>
<organism evidence="2">
    <name type="scientific">marine metagenome</name>
    <dbReference type="NCBI Taxonomy" id="408172"/>
    <lineage>
        <taxon>unclassified sequences</taxon>
        <taxon>metagenomes</taxon>
        <taxon>ecological metagenomes</taxon>
    </lineage>
</organism>
<sequence>MTDHASQRIIVRATPERCYETVLDVERLPEWAPDIKEAEVLVRDDLGRPGDVAFRAAAMGRSTNYTLRYTYGSNPLRISWRLVEGDLLRRMSGGYEFLAVEGDADAALVVYDLDVDLIIGLPGFVKRRLEAKVVHAAIDDLKARIEVGAPTS</sequence>
<accession>A0A381N988</accession>
<dbReference type="PANTHER" id="PTHR39683">
    <property type="entry name" value="CONSERVED PROTEIN TB16.3"/>
    <property type="match status" value="1"/>
</dbReference>
<name>A0A381N988_9ZZZZ</name>
<dbReference type="Pfam" id="PF03364">
    <property type="entry name" value="Polyketide_cyc"/>
    <property type="match status" value="1"/>
</dbReference>
<dbReference type="PANTHER" id="PTHR39683:SF4">
    <property type="entry name" value="COENZYME Q-BINDING PROTEIN COQ10 START DOMAIN-CONTAINING PROTEIN"/>
    <property type="match status" value="1"/>
</dbReference>
<feature type="domain" description="Coenzyme Q-binding protein COQ10 START" evidence="1">
    <location>
        <begin position="11"/>
        <end position="140"/>
    </location>
</feature>
<dbReference type="AlphaFoldDB" id="A0A381N988"/>
<evidence type="ECO:0000313" key="2">
    <source>
        <dbReference type="EMBL" id="SUZ51067.1"/>
    </source>
</evidence>
<reference evidence="2" key="1">
    <citation type="submission" date="2018-05" db="EMBL/GenBank/DDBJ databases">
        <authorList>
            <person name="Lanie J.A."/>
            <person name="Ng W.-L."/>
            <person name="Kazmierczak K.M."/>
            <person name="Andrzejewski T.M."/>
            <person name="Davidsen T.M."/>
            <person name="Wayne K.J."/>
            <person name="Tettelin H."/>
            <person name="Glass J.I."/>
            <person name="Rusch D."/>
            <person name="Podicherti R."/>
            <person name="Tsui H.-C.T."/>
            <person name="Winkler M.E."/>
        </authorList>
    </citation>
    <scope>NUCLEOTIDE SEQUENCE</scope>
</reference>
<dbReference type="InterPro" id="IPR023393">
    <property type="entry name" value="START-like_dom_sf"/>
</dbReference>
<dbReference type="Gene3D" id="3.30.530.20">
    <property type="match status" value="1"/>
</dbReference>